<feature type="region of interest" description="Disordered" evidence="12">
    <location>
        <begin position="51"/>
        <end position="236"/>
    </location>
</feature>
<evidence type="ECO:0000256" key="2">
    <source>
        <dbReference type="ARBA" id="ARBA00007249"/>
    </source>
</evidence>
<feature type="compositionally biased region" description="Low complexity" evidence="12">
    <location>
        <begin position="82"/>
        <end position="91"/>
    </location>
</feature>
<evidence type="ECO:0000256" key="11">
    <source>
        <dbReference type="ARBA" id="ARBA00074866"/>
    </source>
</evidence>
<dbReference type="InterPro" id="IPR027417">
    <property type="entry name" value="P-loop_NTPase"/>
</dbReference>
<keyword evidence="3" id="KW-0963">Cytoplasm</keyword>
<feature type="compositionally biased region" description="Polar residues" evidence="12">
    <location>
        <begin position="183"/>
        <end position="193"/>
    </location>
</feature>
<keyword evidence="5" id="KW-0378">Hydrolase</keyword>
<dbReference type="InterPro" id="IPR005225">
    <property type="entry name" value="Small_GTP-bd"/>
</dbReference>
<dbReference type="CDD" id="cd16267">
    <property type="entry name" value="HBS1-like_II"/>
    <property type="match status" value="1"/>
</dbReference>
<dbReference type="SUPFAM" id="SSF50447">
    <property type="entry name" value="Translation proteins"/>
    <property type="match status" value="1"/>
</dbReference>
<dbReference type="InterPro" id="IPR000795">
    <property type="entry name" value="T_Tr_GTP-bd_dom"/>
</dbReference>
<feature type="domain" description="Tr-type G" evidence="13">
    <location>
        <begin position="355"/>
        <end position="580"/>
    </location>
</feature>
<dbReference type="Gene3D" id="3.40.50.300">
    <property type="entry name" value="P-loop containing nucleotide triphosphate hydrolases"/>
    <property type="match status" value="1"/>
</dbReference>
<accession>A0A060T253</accession>
<dbReference type="Pfam" id="PF22594">
    <property type="entry name" value="GTP-eEF1A_C"/>
    <property type="match status" value="1"/>
</dbReference>
<evidence type="ECO:0000256" key="7">
    <source>
        <dbReference type="ARBA" id="ARBA00022917"/>
    </source>
</evidence>
<dbReference type="AlphaFoldDB" id="A0A060T253"/>
<dbReference type="InterPro" id="IPR004161">
    <property type="entry name" value="EFTu-like_2"/>
</dbReference>
<dbReference type="Pfam" id="PF03144">
    <property type="entry name" value="GTP_EFTU_D2"/>
    <property type="match status" value="1"/>
</dbReference>
<dbReference type="GO" id="GO:0003924">
    <property type="term" value="F:GTPase activity"/>
    <property type="evidence" value="ECO:0007669"/>
    <property type="project" value="InterPro"/>
</dbReference>
<protein>
    <recommendedName>
        <fullName evidence="11">Elongation factor 1 alpha-like protein</fullName>
    </recommendedName>
</protein>
<dbReference type="PROSITE" id="PS51722">
    <property type="entry name" value="G_TR_2"/>
    <property type="match status" value="1"/>
</dbReference>
<dbReference type="PANTHER" id="PTHR23115">
    <property type="entry name" value="TRANSLATION FACTOR"/>
    <property type="match status" value="1"/>
</dbReference>
<dbReference type="FunFam" id="2.40.30.10:FF:000020">
    <property type="entry name" value="Translation elongation factor EF-1"/>
    <property type="match status" value="1"/>
</dbReference>
<evidence type="ECO:0000256" key="12">
    <source>
        <dbReference type="SAM" id="MobiDB-lite"/>
    </source>
</evidence>
<evidence type="ECO:0000256" key="8">
    <source>
        <dbReference type="ARBA" id="ARBA00023134"/>
    </source>
</evidence>
<dbReference type="CDD" id="cd01883">
    <property type="entry name" value="EF1_alpha"/>
    <property type="match status" value="1"/>
</dbReference>
<evidence type="ECO:0000313" key="14">
    <source>
        <dbReference type="EMBL" id="CDP34874.1"/>
    </source>
</evidence>
<evidence type="ECO:0000256" key="1">
    <source>
        <dbReference type="ARBA" id="ARBA00004496"/>
    </source>
</evidence>
<dbReference type="GO" id="GO:0002184">
    <property type="term" value="P:cytoplasmic translational termination"/>
    <property type="evidence" value="ECO:0007669"/>
    <property type="project" value="UniProtKB-ARBA"/>
</dbReference>
<evidence type="ECO:0000256" key="5">
    <source>
        <dbReference type="ARBA" id="ARBA00022801"/>
    </source>
</evidence>
<dbReference type="NCBIfam" id="TIGR00231">
    <property type="entry name" value="small_GTP"/>
    <property type="match status" value="1"/>
</dbReference>
<comment type="similarity">
    <text evidence="2">Belongs to the TRAFAC class translation factor GTPase superfamily. Classic translation factor GTPase family. EF-Tu/EF-1A subfamily.</text>
</comment>
<comment type="catalytic activity">
    <reaction evidence="9">
        <text>GTP + H2O = GDP + phosphate + H(+)</text>
        <dbReference type="Rhea" id="RHEA:19669"/>
        <dbReference type="ChEBI" id="CHEBI:15377"/>
        <dbReference type="ChEBI" id="CHEBI:15378"/>
        <dbReference type="ChEBI" id="CHEBI:37565"/>
        <dbReference type="ChEBI" id="CHEBI:43474"/>
        <dbReference type="ChEBI" id="CHEBI:58189"/>
    </reaction>
    <physiologicalReaction direction="left-to-right" evidence="9">
        <dbReference type="Rhea" id="RHEA:19670"/>
    </physiologicalReaction>
</comment>
<dbReference type="GO" id="GO:0005525">
    <property type="term" value="F:GTP binding"/>
    <property type="evidence" value="ECO:0007669"/>
    <property type="project" value="UniProtKB-KW"/>
</dbReference>
<dbReference type="InterPro" id="IPR050100">
    <property type="entry name" value="TRAFAC_GTPase_members"/>
</dbReference>
<evidence type="ECO:0000256" key="10">
    <source>
        <dbReference type="ARBA" id="ARBA00063537"/>
    </source>
</evidence>
<keyword evidence="7" id="KW-0648">Protein biosynthesis</keyword>
<evidence type="ECO:0000256" key="9">
    <source>
        <dbReference type="ARBA" id="ARBA00049117"/>
    </source>
</evidence>
<dbReference type="InterPro" id="IPR015033">
    <property type="entry name" value="HBS1-like_N"/>
</dbReference>
<dbReference type="GO" id="GO:0006417">
    <property type="term" value="P:regulation of translation"/>
    <property type="evidence" value="ECO:0007669"/>
    <property type="project" value="UniProtKB-KW"/>
</dbReference>
<proteinExistence type="inferred from homology"/>
<evidence type="ECO:0000256" key="3">
    <source>
        <dbReference type="ARBA" id="ARBA00022490"/>
    </source>
</evidence>
<keyword evidence="6" id="KW-0810">Translation regulation</keyword>
<dbReference type="InterPro" id="IPR009000">
    <property type="entry name" value="Transl_B-barrel_sf"/>
</dbReference>
<keyword evidence="4" id="KW-0547">Nucleotide-binding</keyword>
<feature type="compositionally biased region" description="Low complexity" evidence="12">
    <location>
        <begin position="205"/>
        <end position="224"/>
    </location>
</feature>
<dbReference type="GO" id="GO:1990533">
    <property type="term" value="C:Dom34-Hbs1 complex"/>
    <property type="evidence" value="ECO:0007669"/>
    <property type="project" value="UniProtKB-ARBA"/>
</dbReference>
<gene>
    <name evidence="14" type="ORF">GNLVRS02_ARAD1C22418g</name>
</gene>
<evidence type="ECO:0000259" key="13">
    <source>
        <dbReference type="PROSITE" id="PS51722"/>
    </source>
</evidence>
<dbReference type="CDD" id="cd04093">
    <property type="entry name" value="HBS1_C_III"/>
    <property type="match status" value="1"/>
</dbReference>
<dbReference type="FunFam" id="3.40.50.300:FF:000204">
    <property type="entry name" value="Translation elongation factor Tu"/>
    <property type="match status" value="1"/>
</dbReference>
<dbReference type="Pfam" id="PF08938">
    <property type="entry name" value="HBS1_N"/>
    <property type="match status" value="1"/>
</dbReference>
<dbReference type="Gene3D" id="2.40.30.10">
    <property type="entry name" value="Translation factors"/>
    <property type="match status" value="2"/>
</dbReference>
<organism evidence="14">
    <name type="scientific">Blastobotrys adeninivorans</name>
    <name type="common">Yeast</name>
    <name type="synonym">Arxula adeninivorans</name>
    <dbReference type="NCBI Taxonomy" id="409370"/>
    <lineage>
        <taxon>Eukaryota</taxon>
        <taxon>Fungi</taxon>
        <taxon>Dikarya</taxon>
        <taxon>Ascomycota</taxon>
        <taxon>Saccharomycotina</taxon>
        <taxon>Dipodascomycetes</taxon>
        <taxon>Dipodascales</taxon>
        <taxon>Trichomonascaceae</taxon>
        <taxon>Blastobotrys</taxon>
    </lineage>
</organism>
<evidence type="ECO:0000256" key="6">
    <source>
        <dbReference type="ARBA" id="ARBA00022845"/>
    </source>
</evidence>
<dbReference type="SUPFAM" id="SSF50465">
    <property type="entry name" value="EF-Tu/eEF-1alpha/eIF2-gamma C-terminal domain"/>
    <property type="match status" value="1"/>
</dbReference>
<feature type="compositionally biased region" description="Low complexity" evidence="12">
    <location>
        <begin position="56"/>
        <end position="72"/>
    </location>
</feature>
<name>A0A060T253_BLAAD</name>
<dbReference type="FunFam" id="2.40.30.10:FF:000070">
    <property type="entry name" value="Translation elongation factor EF-1 subunit"/>
    <property type="match status" value="1"/>
</dbReference>
<dbReference type="PRINTS" id="PR00315">
    <property type="entry name" value="ELONGATNFCT"/>
</dbReference>
<reference evidence="14" key="2">
    <citation type="submission" date="2014-06" db="EMBL/GenBank/DDBJ databases">
        <title>The complete genome of Blastobotrys (Arxula) adeninivorans LS3 - a yeast of biotechnological interest.</title>
        <authorList>
            <person name="Kunze G."/>
            <person name="Gaillardin C."/>
            <person name="Czernicka M."/>
            <person name="Durrens P."/>
            <person name="Martin T."/>
            <person name="Boer E."/>
            <person name="Gabaldon T."/>
            <person name="Cruz J."/>
            <person name="Talla E."/>
            <person name="Marck C."/>
            <person name="Goffeau A."/>
            <person name="Barbe V."/>
            <person name="Baret P."/>
            <person name="Baronian K."/>
            <person name="Beier S."/>
            <person name="Bleykasten C."/>
            <person name="Bode R."/>
            <person name="Casaregola S."/>
            <person name="Despons L."/>
            <person name="Fairhead C."/>
            <person name="Giersberg M."/>
            <person name="Gierski P."/>
            <person name="Hahnel U."/>
            <person name="Hartmann A."/>
            <person name="Jankowska D."/>
            <person name="Jubin C."/>
            <person name="Jung P."/>
            <person name="Lafontaine I."/>
            <person name="Leh-Louis V."/>
            <person name="Lemaire M."/>
            <person name="Marcet-Houben M."/>
            <person name="Mascher M."/>
            <person name="Morel G."/>
            <person name="Richard G.-F."/>
            <person name="Riechen J."/>
            <person name="Sacerdot C."/>
            <person name="Sarkar A."/>
            <person name="Savel G."/>
            <person name="Schacherer J."/>
            <person name="Sherman D."/>
            <person name="Straub M.-L."/>
            <person name="Stein N."/>
            <person name="Thierry A."/>
            <person name="Trautwein-Schult A."/>
            <person name="Westhof E."/>
            <person name="Worch S."/>
            <person name="Dujon B."/>
            <person name="Souciet J.-L."/>
            <person name="Wincker P."/>
            <person name="Scholz U."/>
            <person name="Neuveglise N."/>
        </authorList>
    </citation>
    <scope>NUCLEOTIDE SEQUENCE</scope>
    <source>
        <strain evidence="14">LS3</strain>
    </source>
</reference>
<dbReference type="InterPro" id="IPR009001">
    <property type="entry name" value="Transl_elong_EF1A/Init_IF2_C"/>
</dbReference>
<evidence type="ECO:0000256" key="4">
    <source>
        <dbReference type="ARBA" id="ARBA00022741"/>
    </source>
</evidence>
<feature type="compositionally biased region" description="Low complexity" evidence="12">
    <location>
        <begin position="154"/>
        <end position="182"/>
    </location>
</feature>
<dbReference type="EMBL" id="HG937693">
    <property type="protein sequence ID" value="CDP34874.1"/>
    <property type="molecule type" value="Genomic_DNA"/>
</dbReference>
<comment type="subunit">
    <text evidence="10">Component of the Dom34-Hbs1 complex, also named Pelota-HBS1L complex, composed of dom34 and hbs1.</text>
</comment>
<dbReference type="Pfam" id="PF00009">
    <property type="entry name" value="GTP_EFTU"/>
    <property type="match status" value="1"/>
</dbReference>
<comment type="subcellular location">
    <subcellularLocation>
        <location evidence="1">Cytoplasm</location>
    </subcellularLocation>
</comment>
<dbReference type="PhylomeDB" id="A0A060T253"/>
<keyword evidence="8" id="KW-0342">GTP-binding</keyword>
<feature type="compositionally biased region" description="Low complexity" evidence="12">
    <location>
        <begin position="115"/>
        <end position="127"/>
    </location>
</feature>
<dbReference type="SUPFAM" id="SSF52540">
    <property type="entry name" value="P-loop containing nucleoside triphosphate hydrolases"/>
    <property type="match status" value="1"/>
</dbReference>
<dbReference type="InterPro" id="IPR054696">
    <property type="entry name" value="GTP-eEF1A_C"/>
</dbReference>
<sequence length="784" mass="84302">MLMLEQLAVATAEVKSLLGNRKIADQEIHDSLWHYDLDSSKAAKYLSDKYDKAQKKAAAAAKPSPAQQQKSKGMSSLLEARSQQSQSQSQSTGPDQRVSKLAALAKARSNQTNVSPLSSSSPATESPRISKLDALAKSRAQKGPDNALPTRTQSSNGSSSLEKLSRLSSGAGSSGANLAKLSKSSSPAPNSALSKLAQFRKQRQEQQATQQVAATPDDSSTDEPQTPPPPETAIDFDIPVHYPPIYTSASSDFGSLLWSGSKNLNLGSKVTNTVFLPTDSSQIRNAFKKPSPDDVVLNAQSQGGFAATASSKKQDPVSKVEKGVESLKIGSSNKPVAQNNLKINVDQEIKKADLKPSINFVVIGHVDAGKSTLMGRLLYDTGAVDPKTMQKYEKESKLTGKGSFALAWVLDQTEEERRRGVTMDICISQFETTEAKFTIVDAPGHKDFVPNMIAGSSQADFAVLVVDAATGAFESGFSLDGQTKEHAVLVRSLGVDAIIVAVNKLDTVDWAEARFQEIEVQLTEFLKKVGFKTEQISFVPTSGLLGTNVVKDSAEKGLGWYKGPTLLRQLELSHQLFKPKDHNLKLRLIIADVFKAENSSDLTISGRIDTGNVQVGEKVYLAPSGKVATVKRITRNAQADNWAIAGDNVSLQMSDIDKDDVIVGDVVCSLDAPVKSAQKFSCRLVVFDVSRPITIGARFIAHRGRTNAPCKVSKLVSTLDKATGQVVKSRPRHLTSGQTAVVEITLESRAIPMELFKNSKELGRIVLRKEGTTIAAGVVDDISS</sequence>
<dbReference type="GO" id="GO:0005829">
    <property type="term" value="C:cytosol"/>
    <property type="evidence" value="ECO:0007669"/>
    <property type="project" value="GOC"/>
</dbReference>
<reference evidence="14" key="1">
    <citation type="submission" date="2014-02" db="EMBL/GenBank/DDBJ databases">
        <authorList>
            <person name="Genoscope - CEA"/>
        </authorList>
    </citation>
    <scope>NUCLEOTIDE SEQUENCE</scope>
    <source>
        <strain evidence="14">LS3</strain>
    </source>
</reference>